<comment type="caution">
    <text evidence="1">The sequence shown here is derived from an EMBL/GenBank/DDBJ whole genome shotgun (WGS) entry which is preliminary data.</text>
</comment>
<organism evidence="1 2">
    <name type="scientific">Trypanosoma rangeli</name>
    <dbReference type="NCBI Taxonomy" id="5698"/>
    <lineage>
        <taxon>Eukaryota</taxon>
        <taxon>Discoba</taxon>
        <taxon>Euglenozoa</taxon>
        <taxon>Kinetoplastea</taxon>
        <taxon>Metakinetoplastina</taxon>
        <taxon>Trypanosomatida</taxon>
        <taxon>Trypanosomatidae</taxon>
        <taxon>Trypanosoma</taxon>
        <taxon>Herpetosoma</taxon>
    </lineage>
</organism>
<protein>
    <submittedName>
        <fullName evidence="1">Uncharacterized protein</fullName>
    </submittedName>
</protein>
<dbReference type="EMBL" id="MKGL01000513">
    <property type="protein sequence ID" value="RNE97897.1"/>
    <property type="molecule type" value="Genomic_DNA"/>
</dbReference>
<gene>
    <name evidence="1" type="ORF">TraAM80_09085</name>
</gene>
<proteinExistence type="predicted"/>
<evidence type="ECO:0000313" key="2">
    <source>
        <dbReference type="Proteomes" id="UP000283634"/>
    </source>
</evidence>
<sequence>MPHRLELNAGAPLLAEAFIRQWGPGRIIASGVTPAHPPRGPAIHHEKADGALPTALMNSQPANMAKMPRKGKIHFLSFFAPPTAQEPPAMATQLRGMCQAKAW</sequence>
<dbReference type="Proteomes" id="UP000283634">
    <property type="component" value="Unassembled WGS sequence"/>
</dbReference>
<accession>A0A3R7KN47</accession>
<dbReference type="GeneID" id="40333018"/>
<evidence type="ECO:0000313" key="1">
    <source>
        <dbReference type="EMBL" id="RNE97897.1"/>
    </source>
</evidence>
<name>A0A3R7KN47_TRYRA</name>
<dbReference type="AlphaFoldDB" id="A0A3R7KN47"/>
<dbReference type="RefSeq" id="XP_029234356.1">
    <property type="nucleotide sequence ID" value="XM_029385789.1"/>
</dbReference>
<keyword evidence="2" id="KW-1185">Reference proteome</keyword>
<reference evidence="1 2" key="1">
    <citation type="journal article" date="2018" name="BMC Genomics">
        <title>Genomic comparison of Trypanosoma conorhini and Trypanosoma rangeli to Trypanosoma cruzi strains of high and low virulence.</title>
        <authorList>
            <person name="Bradwell K.R."/>
            <person name="Koparde V.N."/>
            <person name="Matveyev A.V."/>
            <person name="Serrano M.G."/>
            <person name="Alves J.M."/>
            <person name="Parikh H."/>
            <person name="Huang B."/>
            <person name="Lee V."/>
            <person name="Espinosa-Alvarez O."/>
            <person name="Ortiz P.A."/>
            <person name="Costa-Martins A.G."/>
            <person name="Teixeira M.M."/>
            <person name="Buck G.A."/>
        </authorList>
    </citation>
    <scope>NUCLEOTIDE SEQUENCE [LARGE SCALE GENOMIC DNA]</scope>
    <source>
        <strain evidence="1 2">AM80</strain>
    </source>
</reference>